<evidence type="ECO:0000313" key="2">
    <source>
        <dbReference type="Proteomes" id="UP000828251"/>
    </source>
</evidence>
<evidence type="ECO:0000313" key="1">
    <source>
        <dbReference type="EMBL" id="KAH1121688.1"/>
    </source>
</evidence>
<gene>
    <name evidence="1" type="ORF">J1N35_004848</name>
</gene>
<proteinExistence type="predicted"/>
<name>A0A9D3WEE9_9ROSI</name>
<dbReference type="OrthoDB" id="997279at2759"/>
<sequence>MDYHEGGRLVKERIDRFLFLTRWLDGLPFLSTKVIRQACLDHDVMLLDTLDRKPKEGVRDLRLLFKFESCWAKEKEAKEIIEKYKRNRIEGLLNVDGNCVEGTSEACGVAWENFHKLLKSEANRNNERILSQIQSSKYFSDGDVFYPKKVYKPSFYWISIASMAKALESRFRWQVGDKKKVRIRVDKWGFEGLDGNSLCVPNGDVRERFVRDLWIPNQLVWNKDHFRELYGEIMEDRIWGCLRCERGEETTIHALKDCPEAHVILTFGGLDGRILDNTYKRCIDWLEDALRLLDKKHLRT</sequence>
<dbReference type="EMBL" id="JAIQCV010000002">
    <property type="protein sequence ID" value="KAH1121688.1"/>
    <property type="molecule type" value="Genomic_DNA"/>
</dbReference>
<comment type="caution">
    <text evidence="1">The sequence shown here is derived from an EMBL/GenBank/DDBJ whole genome shotgun (WGS) entry which is preliminary data.</text>
</comment>
<dbReference type="AlphaFoldDB" id="A0A9D3WEE9"/>
<dbReference type="Proteomes" id="UP000828251">
    <property type="component" value="Unassembled WGS sequence"/>
</dbReference>
<protein>
    <recommendedName>
        <fullName evidence="3">Reverse transcriptase zinc-binding domain-containing protein</fullName>
    </recommendedName>
</protein>
<evidence type="ECO:0008006" key="3">
    <source>
        <dbReference type="Google" id="ProtNLM"/>
    </source>
</evidence>
<accession>A0A9D3WEE9</accession>
<organism evidence="1 2">
    <name type="scientific">Gossypium stocksii</name>
    <dbReference type="NCBI Taxonomy" id="47602"/>
    <lineage>
        <taxon>Eukaryota</taxon>
        <taxon>Viridiplantae</taxon>
        <taxon>Streptophyta</taxon>
        <taxon>Embryophyta</taxon>
        <taxon>Tracheophyta</taxon>
        <taxon>Spermatophyta</taxon>
        <taxon>Magnoliopsida</taxon>
        <taxon>eudicotyledons</taxon>
        <taxon>Gunneridae</taxon>
        <taxon>Pentapetalae</taxon>
        <taxon>rosids</taxon>
        <taxon>malvids</taxon>
        <taxon>Malvales</taxon>
        <taxon>Malvaceae</taxon>
        <taxon>Malvoideae</taxon>
        <taxon>Gossypium</taxon>
    </lineage>
</organism>
<keyword evidence="2" id="KW-1185">Reference proteome</keyword>
<reference evidence="1 2" key="1">
    <citation type="journal article" date="2021" name="Plant Biotechnol. J.">
        <title>Multi-omics assisted identification of the key and species-specific regulatory components of drought-tolerant mechanisms in Gossypium stocksii.</title>
        <authorList>
            <person name="Yu D."/>
            <person name="Ke L."/>
            <person name="Zhang D."/>
            <person name="Wu Y."/>
            <person name="Sun Y."/>
            <person name="Mei J."/>
            <person name="Sun J."/>
            <person name="Sun Y."/>
        </authorList>
    </citation>
    <scope>NUCLEOTIDE SEQUENCE [LARGE SCALE GENOMIC DNA]</scope>
    <source>
        <strain evidence="2">cv. E1</strain>
        <tissue evidence="1">Leaf</tissue>
    </source>
</reference>